<organism evidence="4 5">
    <name type="scientific">Silurus meridionalis</name>
    <name type="common">Southern catfish</name>
    <name type="synonym">Silurus soldatovi meridionalis</name>
    <dbReference type="NCBI Taxonomy" id="175797"/>
    <lineage>
        <taxon>Eukaryota</taxon>
        <taxon>Metazoa</taxon>
        <taxon>Chordata</taxon>
        <taxon>Craniata</taxon>
        <taxon>Vertebrata</taxon>
        <taxon>Euteleostomi</taxon>
        <taxon>Actinopterygii</taxon>
        <taxon>Neopterygii</taxon>
        <taxon>Teleostei</taxon>
        <taxon>Ostariophysi</taxon>
        <taxon>Siluriformes</taxon>
        <taxon>Siluridae</taxon>
        <taxon>Silurus</taxon>
    </lineage>
</organism>
<evidence type="ECO:0000256" key="2">
    <source>
        <dbReference type="SAM" id="MobiDB-lite"/>
    </source>
</evidence>
<comment type="caution">
    <text evidence="4">The sequence shown here is derived from an EMBL/GenBank/DDBJ whole genome shotgun (WGS) entry which is preliminary data.</text>
</comment>
<evidence type="ECO:0000313" key="5">
    <source>
        <dbReference type="Proteomes" id="UP000606274"/>
    </source>
</evidence>
<dbReference type="InterPro" id="IPR000504">
    <property type="entry name" value="RRM_dom"/>
</dbReference>
<dbReference type="Pfam" id="PF00076">
    <property type="entry name" value="RRM_1"/>
    <property type="match status" value="1"/>
</dbReference>
<feature type="region of interest" description="Disordered" evidence="2">
    <location>
        <begin position="61"/>
        <end position="129"/>
    </location>
</feature>
<dbReference type="InterPro" id="IPR012677">
    <property type="entry name" value="Nucleotide-bd_a/b_plait_sf"/>
</dbReference>
<evidence type="ECO:0000259" key="3">
    <source>
        <dbReference type="PROSITE" id="PS50102"/>
    </source>
</evidence>
<reference evidence="4" key="1">
    <citation type="submission" date="2020-08" db="EMBL/GenBank/DDBJ databases">
        <title>Chromosome-level assembly of Southern catfish (Silurus meridionalis) provides insights into visual adaptation to the nocturnal and benthic lifestyles.</title>
        <authorList>
            <person name="Zhang Y."/>
            <person name="Wang D."/>
            <person name="Peng Z."/>
        </authorList>
    </citation>
    <scope>NUCLEOTIDE SEQUENCE</scope>
    <source>
        <strain evidence="4">SWU-2019-XX</strain>
        <tissue evidence="4">Muscle</tissue>
    </source>
</reference>
<keyword evidence="1" id="KW-0694">RNA-binding</keyword>
<sequence length="129" mass="14694">MTDVYEVFLRFGTVLTAQVMMKNGRSKDIGYVKFSCPDEAREDIMEMNGRVLGSRTVYLSPSQTTQGRSHGMKVETISPSKPCPEPRPNANKNIHPQNVPVANPGKENQQQWNRRFTPQPLRLDTQELF</sequence>
<feature type="domain" description="RRM" evidence="3">
    <location>
        <begin position="1"/>
        <end position="64"/>
    </location>
</feature>
<feature type="compositionally biased region" description="Polar residues" evidence="2">
    <location>
        <begin position="106"/>
        <end position="116"/>
    </location>
</feature>
<dbReference type="Proteomes" id="UP000606274">
    <property type="component" value="Unassembled WGS sequence"/>
</dbReference>
<dbReference type="GO" id="GO:0003723">
    <property type="term" value="F:RNA binding"/>
    <property type="evidence" value="ECO:0007669"/>
    <property type="project" value="UniProtKB-UniRule"/>
</dbReference>
<evidence type="ECO:0000256" key="1">
    <source>
        <dbReference type="PROSITE-ProRule" id="PRU00176"/>
    </source>
</evidence>
<keyword evidence="5" id="KW-1185">Reference proteome</keyword>
<dbReference type="SUPFAM" id="SSF54928">
    <property type="entry name" value="RNA-binding domain, RBD"/>
    <property type="match status" value="1"/>
</dbReference>
<dbReference type="InterPro" id="IPR035979">
    <property type="entry name" value="RBD_domain_sf"/>
</dbReference>
<gene>
    <name evidence="4" type="ORF">HF521_016876</name>
</gene>
<evidence type="ECO:0000313" key="4">
    <source>
        <dbReference type="EMBL" id="KAF7707819.1"/>
    </source>
</evidence>
<dbReference type="EMBL" id="JABFDY010000004">
    <property type="protein sequence ID" value="KAF7707819.1"/>
    <property type="molecule type" value="Genomic_DNA"/>
</dbReference>
<dbReference type="AlphaFoldDB" id="A0A8T0BL34"/>
<protein>
    <recommendedName>
        <fullName evidence="3">RRM domain-containing protein</fullName>
    </recommendedName>
</protein>
<proteinExistence type="predicted"/>
<dbReference type="PROSITE" id="PS50102">
    <property type="entry name" value="RRM"/>
    <property type="match status" value="1"/>
</dbReference>
<dbReference type="Gene3D" id="3.30.70.330">
    <property type="match status" value="1"/>
</dbReference>
<accession>A0A8T0BL34</accession>
<name>A0A8T0BL34_SILME</name>